<organism evidence="2 3">
    <name type="scientific">Paenibacillus baimaensis</name>
    <dbReference type="NCBI Taxonomy" id="2982185"/>
    <lineage>
        <taxon>Bacteria</taxon>
        <taxon>Bacillati</taxon>
        <taxon>Bacillota</taxon>
        <taxon>Bacilli</taxon>
        <taxon>Bacillales</taxon>
        <taxon>Paenibacillaceae</taxon>
        <taxon>Paenibacillus</taxon>
    </lineage>
</organism>
<protein>
    <submittedName>
        <fullName evidence="2">DUF2188 domain-containing protein</fullName>
    </submittedName>
</protein>
<feature type="region of interest" description="Disordered" evidence="1">
    <location>
        <begin position="47"/>
        <end position="94"/>
    </location>
</feature>
<dbReference type="RefSeq" id="WP_262685159.1">
    <property type="nucleotide sequence ID" value="NZ_JAOQIO010000069.1"/>
</dbReference>
<dbReference type="EMBL" id="JAOQIO010000069">
    <property type="protein sequence ID" value="MCU6793931.1"/>
    <property type="molecule type" value="Genomic_DNA"/>
</dbReference>
<sequence length="147" mass="16693">MPWKKNDYPVSMKNLEPRVRNKAVEIANALLEDGYEEGRAIAIATAKAEEWDDNHPLHRQKHEEKEATSTQSSRQSPSHNEHNRHNLHVVPDGDGWAVKEEGLHDVRLNTETKAEAVEKAKQWASDTNTSAIIHRKNGTVETSHNYS</sequence>
<accession>A0ABT2UIT6</accession>
<dbReference type="Proteomes" id="UP001652445">
    <property type="component" value="Unassembled WGS sequence"/>
</dbReference>
<evidence type="ECO:0000313" key="3">
    <source>
        <dbReference type="Proteomes" id="UP001652445"/>
    </source>
</evidence>
<dbReference type="InterPro" id="IPR018691">
    <property type="entry name" value="DUF2188"/>
</dbReference>
<proteinExistence type="predicted"/>
<comment type="caution">
    <text evidence="2">The sequence shown here is derived from an EMBL/GenBank/DDBJ whole genome shotgun (WGS) entry which is preliminary data.</text>
</comment>
<feature type="compositionally biased region" description="Basic and acidic residues" evidence="1">
    <location>
        <begin position="47"/>
        <end position="67"/>
    </location>
</feature>
<evidence type="ECO:0000256" key="1">
    <source>
        <dbReference type="SAM" id="MobiDB-lite"/>
    </source>
</evidence>
<reference evidence="2 3" key="1">
    <citation type="submission" date="2022-09" db="EMBL/GenBank/DDBJ databases">
        <authorList>
            <person name="Han X.L."/>
            <person name="Wang Q."/>
            <person name="Lu T."/>
        </authorList>
    </citation>
    <scope>NUCLEOTIDE SEQUENCE [LARGE SCALE GENOMIC DNA]</scope>
    <source>
        <strain evidence="2 3">WQ 127069</strain>
    </source>
</reference>
<keyword evidence="3" id="KW-1185">Reference proteome</keyword>
<feature type="compositionally biased region" description="Polar residues" evidence="1">
    <location>
        <begin position="68"/>
        <end position="78"/>
    </location>
</feature>
<name>A0ABT2UIT6_9BACL</name>
<dbReference type="Pfam" id="PF09954">
    <property type="entry name" value="DUF2188"/>
    <property type="match status" value="1"/>
</dbReference>
<gene>
    <name evidence="2" type="ORF">OB236_17650</name>
</gene>
<evidence type="ECO:0000313" key="2">
    <source>
        <dbReference type="EMBL" id="MCU6793931.1"/>
    </source>
</evidence>